<dbReference type="Proteomes" id="UP000231094">
    <property type="component" value="Unassembled WGS sequence"/>
</dbReference>
<evidence type="ECO:0000313" key="2">
    <source>
        <dbReference type="Proteomes" id="UP000231094"/>
    </source>
</evidence>
<proteinExistence type="predicted"/>
<gene>
    <name evidence="1" type="ORF">BHC47_10495</name>
</gene>
<dbReference type="RefSeq" id="WP_100116912.1">
    <property type="nucleotide sequence ID" value="NZ_MEIV01000027.1"/>
</dbReference>
<accession>A0A2N9Y5A2</accession>
<comment type="caution">
    <text evidence="1">The sequence shown here is derived from an EMBL/GenBank/DDBJ whole genome shotgun (WGS) entry which is preliminary data.</text>
</comment>
<protein>
    <submittedName>
        <fullName evidence="1">Uncharacterized protein</fullName>
    </submittedName>
</protein>
<dbReference type="AlphaFoldDB" id="A0A2N9Y5A2"/>
<name>A0A2N9Y5A2_9NEIS</name>
<dbReference type="EMBL" id="MEIV01000027">
    <property type="protein sequence ID" value="PIT63584.1"/>
    <property type="molecule type" value="Genomic_DNA"/>
</dbReference>
<organism evidence="1 2">
    <name type="scientific">Snodgrassella alvi</name>
    <dbReference type="NCBI Taxonomy" id="1196083"/>
    <lineage>
        <taxon>Bacteria</taxon>
        <taxon>Pseudomonadati</taxon>
        <taxon>Pseudomonadota</taxon>
        <taxon>Betaproteobacteria</taxon>
        <taxon>Neisseriales</taxon>
        <taxon>Neisseriaceae</taxon>
        <taxon>Snodgrassella</taxon>
    </lineage>
</organism>
<sequence>MVFIDFAQASTDIEQVIPPELATSSCYHHSLHPDYSLLVEENDIYLQETVKDGHNKISYVSQSKVRLKGIENKGVRVISDYGNKILVLSNSKYYRNIRG</sequence>
<reference evidence="1 2" key="1">
    <citation type="journal article" date="2017" name="MBio">
        <title>Type VI secretion-mediated competition in the bee gut microbiome.</title>
        <authorList>
            <person name="Steele M.I."/>
            <person name="Kwong W.K."/>
            <person name="Powell J.E."/>
            <person name="Whiteley M."/>
            <person name="Moran N.A."/>
        </authorList>
    </citation>
    <scope>NUCLEOTIDE SEQUENCE [LARGE SCALE GENOMIC DNA]</scope>
    <source>
        <strain evidence="1 2">PEB0171</strain>
    </source>
</reference>
<evidence type="ECO:0000313" key="1">
    <source>
        <dbReference type="EMBL" id="PIT63584.1"/>
    </source>
</evidence>